<dbReference type="EMBL" id="JARK01000013">
    <property type="protein sequence ID" value="EYC45939.1"/>
    <property type="molecule type" value="Genomic_DNA"/>
</dbReference>
<name>A0A016X1J4_9BILA</name>
<comment type="caution">
    <text evidence="1">The sequence shown here is derived from an EMBL/GenBank/DDBJ whole genome shotgun (WGS) entry which is preliminary data.</text>
</comment>
<evidence type="ECO:0000313" key="1">
    <source>
        <dbReference type="EMBL" id="EYC45939.1"/>
    </source>
</evidence>
<reference evidence="2" key="1">
    <citation type="journal article" date="2015" name="Nat. Genet.">
        <title>The genome and transcriptome of the zoonotic hookworm Ancylostoma ceylanicum identify infection-specific gene families.</title>
        <authorList>
            <person name="Schwarz E.M."/>
            <person name="Hu Y."/>
            <person name="Antoshechkin I."/>
            <person name="Miller M.M."/>
            <person name="Sternberg P.W."/>
            <person name="Aroian R.V."/>
        </authorList>
    </citation>
    <scope>NUCLEOTIDE SEQUENCE</scope>
    <source>
        <strain evidence="2">HY135</strain>
    </source>
</reference>
<keyword evidence="2" id="KW-1185">Reference proteome</keyword>
<evidence type="ECO:0000313" key="2">
    <source>
        <dbReference type="Proteomes" id="UP000024635"/>
    </source>
</evidence>
<accession>A0A016X1J4</accession>
<proteinExistence type="predicted"/>
<organism evidence="1 2">
    <name type="scientific">Ancylostoma ceylanicum</name>
    <dbReference type="NCBI Taxonomy" id="53326"/>
    <lineage>
        <taxon>Eukaryota</taxon>
        <taxon>Metazoa</taxon>
        <taxon>Ecdysozoa</taxon>
        <taxon>Nematoda</taxon>
        <taxon>Chromadorea</taxon>
        <taxon>Rhabditida</taxon>
        <taxon>Rhabditina</taxon>
        <taxon>Rhabditomorpha</taxon>
        <taxon>Strongyloidea</taxon>
        <taxon>Ancylostomatidae</taxon>
        <taxon>Ancylostomatinae</taxon>
        <taxon>Ancylostoma</taxon>
    </lineage>
</organism>
<sequence>MKPITLLIRIDFVLDMSSKKLQEIPHYLVPAALEVHLKQLRPDPGSERTDRQAEAAAAQIQVLNELIGRLKQQP</sequence>
<protein>
    <submittedName>
        <fullName evidence="1">Uncharacterized protein</fullName>
    </submittedName>
</protein>
<gene>
    <name evidence="1" type="primary">Acey_s0413.g992</name>
    <name evidence="1" type="ORF">Y032_0413g992</name>
</gene>
<dbReference type="AlphaFoldDB" id="A0A016X1J4"/>
<dbReference type="Proteomes" id="UP000024635">
    <property type="component" value="Unassembled WGS sequence"/>
</dbReference>